<accession>A0A401ZVI0</accession>
<dbReference type="AlphaFoldDB" id="A0A401ZVI0"/>
<evidence type="ECO:0000313" key="2">
    <source>
        <dbReference type="Proteomes" id="UP000287352"/>
    </source>
</evidence>
<keyword evidence="2" id="KW-1185">Reference proteome</keyword>
<comment type="caution">
    <text evidence="1">The sequence shown here is derived from an EMBL/GenBank/DDBJ whole genome shotgun (WGS) entry which is preliminary data.</text>
</comment>
<dbReference type="Proteomes" id="UP000287352">
    <property type="component" value="Unassembled WGS sequence"/>
</dbReference>
<reference evidence="2" key="1">
    <citation type="submission" date="2018-12" db="EMBL/GenBank/DDBJ databases">
        <title>Tengunoibacter tsumagoiensis gen. nov., sp. nov., Dictyobacter kobayashii sp. nov., D. alpinus sp. nov., and D. joshuensis sp. nov. and description of Dictyobacteraceae fam. nov. within the order Ktedonobacterales isolated from Tengu-no-mugimeshi.</title>
        <authorList>
            <person name="Wang C.M."/>
            <person name="Zheng Y."/>
            <person name="Sakai Y."/>
            <person name="Toyoda A."/>
            <person name="Minakuchi Y."/>
            <person name="Abe K."/>
            <person name="Yokota A."/>
            <person name="Yabe S."/>
        </authorList>
    </citation>
    <scope>NUCLEOTIDE SEQUENCE [LARGE SCALE GENOMIC DNA]</scope>
    <source>
        <strain evidence="2">Uno3</strain>
    </source>
</reference>
<gene>
    <name evidence="1" type="ORF">KTT_07740</name>
</gene>
<name>A0A401ZVI0_9CHLR</name>
<organism evidence="1 2">
    <name type="scientific">Tengunoibacter tsumagoiensis</name>
    <dbReference type="NCBI Taxonomy" id="2014871"/>
    <lineage>
        <taxon>Bacteria</taxon>
        <taxon>Bacillati</taxon>
        <taxon>Chloroflexota</taxon>
        <taxon>Ktedonobacteria</taxon>
        <taxon>Ktedonobacterales</taxon>
        <taxon>Dictyobacteraceae</taxon>
        <taxon>Tengunoibacter</taxon>
    </lineage>
</organism>
<proteinExistence type="predicted"/>
<evidence type="ECO:0000313" key="1">
    <source>
        <dbReference type="EMBL" id="GCE10915.1"/>
    </source>
</evidence>
<dbReference type="EMBL" id="BIFR01000001">
    <property type="protein sequence ID" value="GCE10915.1"/>
    <property type="molecule type" value="Genomic_DNA"/>
</dbReference>
<sequence length="63" mass="6874">MWELSNPPPSPHRLGVRYVTGAEDTGCMLVRALSNTLRNLNGSVTQCFSVVNNPNGYCTCDSE</sequence>
<protein>
    <submittedName>
        <fullName evidence="1">Uncharacterized protein</fullName>
    </submittedName>
</protein>